<gene>
    <name evidence="1" type="ORF">EV655_107133</name>
</gene>
<dbReference type="AlphaFoldDB" id="A0A4V2SAD5"/>
<accession>A0A4V2SAD5</accession>
<evidence type="ECO:0000313" key="2">
    <source>
        <dbReference type="Proteomes" id="UP000295142"/>
    </source>
</evidence>
<organism evidence="1 2">
    <name type="scientific">Rhodovulum euryhalinum</name>
    <dbReference type="NCBI Taxonomy" id="35805"/>
    <lineage>
        <taxon>Bacteria</taxon>
        <taxon>Pseudomonadati</taxon>
        <taxon>Pseudomonadota</taxon>
        <taxon>Alphaproteobacteria</taxon>
        <taxon>Rhodobacterales</taxon>
        <taxon>Paracoccaceae</taxon>
        <taxon>Rhodovulum</taxon>
    </lineage>
</organism>
<evidence type="ECO:0000313" key="1">
    <source>
        <dbReference type="EMBL" id="TCO71240.1"/>
    </source>
</evidence>
<protein>
    <submittedName>
        <fullName evidence="1">Uncharacterized protein</fullName>
    </submittedName>
</protein>
<proteinExistence type="predicted"/>
<reference evidence="1 2" key="1">
    <citation type="submission" date="2019-03" db="EMBL/GenBank/DDBJ databases">
        <title>Genomic Encyclopedia of Type Strains, Phase IV (KMG-IV): sequencing the most valuable type-strain genomes for metagenomic binning, comparative biology and taxonomic classification.</title>
        <authorList>
            <person name="Goeker M."/>
        </authorList>
    </citation>
    <scope>NUCLEOTIDE SEQUENCE [LARGE SCALE GENOMIC DNA]</scope>
    <source>
        <strain evidence="1 2">DSM 4868</strain>
    </source>
</reference>
<name>A0A4V2SAD5_9RHOB</name>
<keyword evidence="2" id="KW-1185">Reference proteome</keyword>
<dbReference type="Proteomes" id="UP000295142">
    <property type="component" value="Unassembled WGS sequence"/>
</dbReference>
<dbReference type="EMBL" id="SLWW01000007">
    <property type="protein sequence ID" value="TCO71240.1"/>
    <property type="molecule type" value="Genomic_DNA"/>
</dbReference>
<comment type="caution">
    <text evidence="1">The sequence shown here is derived from an EMBL/GenBank/DDBJ whole genome shotgun (WGS) entry which is preliminary data.</text>
</comment>
<sequence length="75" mass="8549">MKLTDDFVKPTKVLRLKCFQPAASNTRTVKVTDNPEDQKVGVEQKPLHTFSRARKVPSSAFRRTTRNSLIGSRDF</sequence>